<dbReference type="GO" id="GO:0016020">
    <property type="term" value="C:membrane"/>
    <property type="evidence" value="ECO:0007669"/>
    <property type="project" value="UniProtKB-SubCell"/>
</dbReference>
<keyword evidence="9" id="KW-1185">Reference proteome</keyword>
<evidence type="ECO:0000256" key="3">
    <source>
        <dbReference type="ARBA" id="ARBA00022692"/>
    </source>
</evidence>
<protein>
    <recommendedName>
        <fullName evidence="7">Cation efflux protein transmembrane domain-containing protein</fullName>
    </recommendedName>
</protein>
<evidence type="ECO:0000313" key="8">
    <source>
        <dbReference type="EMBL" id="VDM83810.1"/>
    </source>
</evidence>
<feature type="transmembrane region" description="Helical" evidence="6">
    <location>
        <begin position="33"/>
        <end position="55"/>
    </location>
</feature>
<dbReference type="GO" id="GO:0008324">
    <property type="term" value="F:monoatomic cation transmembrane transporter activity"/>
    <property type="evidence" value="ECO:0007669"/>
    <property type="project" value="InterPro"/>
</dbReference>
<keyword evidence="3 6" id="KW-0812">Transmembrane</keyword>
<dbReference type="SUPFAM" id="SSF161111">
    <property type="entry name" value="Cation efflux protein transmembrane domain-like"/>
    <property type="match status" value="1"/>
</dbReference>
<accession>A0A3P7JE04</accession>
<dbReference type="Gene3D" id="1.20.1510.10">
    <property type="entry name" value="Cation efflux protein transmembrane domain"/>
    <property type="match status" value="1"/>
</dbReference>
<evidence type="ECO:0000256" key="2">
    <source>
        <dbReference type="ARBA" id="ARBA00022448"/>
    </source>
</evidence>
<dbReference type="PANTHER" id="PTHR43840:SF6">
    <property type="entry name" value="CATION EFFLUX PROTEIN CYTOPLASMIC DOMAIN-CONTAINING PROTEIN"/>
    <property type="match status" value="1"/>
</dbReference>
<sequence length="223" mass="24997">MDLMCSAIMNICLYLIEKSDTVNYPRGRHRLEYVGIMMCASLMAFANLSMALQAFNNIEDESSKPEMTLPTGLIVGTQTVLKGLMSWICYRRASPSSVVVAMDLRNDVATRISAVVFAFIGDRYWRLADPIGAIAICSVIAVSWFNHALQHIPQLVGKTAKQEQLSRILKLAIDHDSKIKCLDHVMVYHTGEKAFVELHVVMDAQLTLKVRKRASWPLSTPQK</sequence>
<dbReference type="AlphaFoldDB" id="A0A3P7JE04"/>
<dbReference type="OrthoDB" id="78296at2759"/>
<gene>
    <name evidence="8" type="ORF">SVUK_LOCUS18808</name>
</gene>
<keyword evidence="5 6" id="KW-0472">Membrane</keyword>
<dbReference type="EMBL" id="UYYB01125469">
    <property type="protein sequence ID" value="VDM83810.1"/>
    <property type="molecule type" value="Genomic_DNA"/>
</dbReference>
<reference evidence="8 9" key="1">
    <citation type="submission" date="2018-11" db="EMBL/GenBank/DDBJ databases">
        <authorList>
            <consortium name="Pathogen Informatics"/>
        </authorList>
    </citation>
    <scope>NUCLEOTIDE SEQUENCE [LARGE SCALE GENOMIC DNA]</scope>
</reference>
<keyword evidence="4 6" id="KW-1133">Transmembrane helix</keyword>
<evidence type="ECO:0000256" key="4">
    <source>
        <dbReference type="ARBA" id="ARBA00022989"/>
    </source>
</evidence>
<organism evidence="8 9">
    <name type="scientific">Strongylus vulgaris</name>
    <name type="common">Blood worm</name>
    <dbReference type="NCBI Taxonomy" id="40348"/>
    <lineage>
        <taxon>Eukaryota</taxon>
        <taxon>Metazoa</taxon>
        <taxon>Ecdysozoa</taxon>
        <taxon>Nematoda</taxon>
        <taxon>Chromadorea</taxon>
        <taxon>Rhabditida</taxon>
        <taxon>Rhabditina</taxon>
        <taxon>Rhabditomorpha</taxon>
        <taxon>Strongyloidea</taxon>
        <taxon>Strongylidae</taxon>
        <taxon>Strongylus</taxon>
    </lineage>
</organism>
<feature type="transmembrane region" description="Helical" evidence="6">
    <location>
        <begin position="131"/>
        <end position="149"/>
    </location>
</feature>
<keyword evidence="2" id="KW-0813">Transport</keyword>
<evidence type="ECO:0000313" key="9">
    <source>
        <dbReference type="Proteomes" id="UP000270094"/>
    </source>
</evidence>
<dbReference type="InterPro" id="IPR050291">
    <property type="entry name" value="CDF_Transporter"/>
</dbReference>
<dbReference type="Proteomes" id="UP000270094">
    <property type="component" value="Unassembled WGS sequence"/>
</dbReference>
<name>A0A3P7JE04_STRVU</name>
<dbReference type="Pfam" id="PF01545">
    <property type="entry name" value="Cation_efflux"/>
    <property type="match status" value="1"/>
</dbReference>
<evidence type="ECO:0000256" key="6">
    <source>
        <dbReference type="SAM" id="Phobius"/>
    </source>
</evidence>
<dbReference type="SUPFAM" id="SSF160240">
    <property type="entry name" value="Cation efflux protein cytoplasmic domain-like"/>
    <property type="match status" value="1"/>
</dbReference>
<proteinExistence type="predicted"/>
<evidence type="ECO:0000256" key="5">
    <source>
        <dbReference type="ARBA" id="ARBA00023136"/>
    </source>
</evidence>
<dbReference type="InterPro" id="IPR036837">
    <property type="entry name" value="Cation_efflux_CTD_sf"/>
</dbReference>
<evidence type="ECO:0000259" key="7">
    <source>
        <dbReference type="Pfam" id="PF01545"/>
    </source>
</evidence>
<evidence type="ECO:0000256" key="1">
    <source>
        <dbReference type="ARBA" id="ARBA00004141"/>
    </source>
</evidence>
<dbReference type="PANTHER" id="PTHR43840">
    <property type="entry name" value="MITOCHONDRIAL METAL TRANSPORTER 1-RELATED"/>
    <property type="match status" value="1"/>
</dbReference>
<dbReference type="InterPro" id="IPR027469">
    <property type="entry name" value="Cation_efflux_TMD_sf"/>
</dbReference>
<comment type="subcellular location">
    <subcellularLocation>
        <location evidence="1">Membrane</location>
        <topology evidence="1">Multi-pass membrane protein</topology>
    </subcellularLocation>
</comment>
<dbReference type="InterPro" id="IPR058533">
    <property type="entry name" value="Cation_efflux_TM"/>
</dbReference>
<dbReference type="Gene3D" id="3.30.70.1350">
    <property type="entry name" value="Cation efflux protein, cytoplasmic domain"/>
    <property type="match status" value="1"/>
</dbReference>
<feature type="domain" description="Cation efflux protein transmembrane" evidence="7">
    <location>
        <begin position="2"/>
        <end position="155"/>
    </location>
</feature>